<dbReference type="Proteomes" id="UP000078572">
    <property type="component" value="Chromosome 1"/>
</dbReference>
<reference evidence="2" key="1">
    <citation type="submission" date="2016-06" db="EMBL/GenBank/DDBJ databases">
        <authorList>
            <person name="Xu Y."/>
            <person name="Nagy A."/>
            <person name="Yan X."/>
            <person name="Kim S.W."/>
            <person name="Haley B."/>
            <person name="Liu N.T."/>
            <person name="Nou X."/>
        </authorList>
    </citation>
    <scope>NUCLEOTIDE SEQUENCE [LARGE SCALE GENOMIC DNA]</scope>
    <source>
        <strain evidence="2">ATCC 49129</strain>
    </source>
</reference>
<evidence type="ECO:0000313" key="1">
    <source>
        <dbReference type="EMBL" id="ANJ72240.1"/>
    </source>
</evidence>
<dbReference type="RefSeq" id="WP_064803020.1">
    <property type="nucleotide sequence ID" value="NZ_CP016022.1"/>
</dbReference>
<proteinExistence type="predicted"/>
<gene>
    <name evidence="1" type="ORF">A9Y76_07075</name>
</gene>
<dbReference type="GeneID" id="61525782"/>
<name>A0A191ZVQ9_9RALS</name>
<keyword evidence="2" id="KW-1185">Reference proteome</keyword>
<sequence length="77" mass="8739">MIEKLLLTNKICSIETTKQSDLVLVDDANENFIKGTIVRNNSKDSDHEATYKNTGKVVLYGINQITRLTIEEDIKIK</sequence>
<organism evidence="1 2">
    <name type="scientific">Ralstonia insidiosa</name>
    <dbReference type="NCBI Taxonomy" id="190721"/>
    <lineage>
        <taxon>Bacteria</taxon>
        <taxon>Pseudomonadati</taxon>
        <taxon>Pseudomonadota</taxon>
        <taxon>Betaproteobacteria</taxon>
        <taxon>Burkholderiales</taxon>
        <taxon>Burkholderiaceae</taxon>
        <taxon>Ralstonia</taxon>
    </lineage>
</organism>
<accession>A0A191ZVQ9</accession>
<dbReference type="AlphaFoldDB" id="A0A191ZVQ9"/>
<dbReference type="EMBL" id="CP016022">
    <property type="protein sequence ID" value="ANJ72240.1"/>
    <property type="molecule type" value="Genomic_DNA"/>
</dbReference>
<protein>
    <submittedName>
        <fullName evidence="1">Uncharacterized protein</fullName>
    </submittedName>
</protein>
<evidence type="ECO:0000313" key="2">
    <source>
        <dbReference type="Proteomes" id="UP000078572"/>
    </source>
</evidence>